<name>K0ICM2_NITGG</name>
<organism evidence="9 10">
    <name type="scientific">Nitrososphaera gargensis (strain Ga9.2)</name>
    <dbReference type="NCBI Taxonomy" id="1237085"/>
    <lineage>
        <taxon>Archaea</taxon>
        <taxon>Nitrososphaerota</taxon>
        <taxon>Nitrososphaeria</taxon>
        <taxon>Nitrososphaerales</taxon>
        <taxon>Nitrososphaeraceae</taxon>
        <taxon>Nitrososphaera</taxon>
    </lineage>
</organism>
<dbReference type="InterPro" id="IPR029040">
    <property type="entry name" value="RPABC4/Spt4"/>
</dbReference>
<comment type="catalytic activity">
    <reaction evidence="8">
        <text>RNA(n) + a ribonucleoside 5'-triphosphate = RNA(n+1) + diphosphate</text>
        <dbReference type="Rhea" id="RHEA:21248"/>
        <dbReference type="Rhea" id="RHEA-COMP:14527"/>
        <dbReference type="Rhea" id="RHEA-COMP:17342"/>
        <dbReference type="ChEBI" id="CHEBI:33019"/>
        <dbReference type="ChEBI" id="CHEBI:61557"/>
        <dbReference type="ChEBI" id="CHEBI:140395"/>
        <dbReference type="EC" id="2.7.7.6"/>
    </reaction>
</comment>
<dbReference type="GeneID" id="13796603"/>
<dbReference type="RefSeq" id="WP_015017921.1">
    <property type="nucleotide sequence ID" value="NC_018719.1"/>
</dbReference>
<comment type="subunit">
    <text evidence="8">Part of the RNA polymerase complex.</text>
</comment>
<evidence type="ECO:0000313" key="10">
    <source>
        <dbReference type="Proteomes" id="UP000008037"/>
    </source>
</evidence>
<dbReference type="HAMAP" id="MF_00615">
    <property type="entry name" value="RNApol_arch_Rpo12"/>
    <property type="match status" value="1"/>
</dbReference>
<dbReference type="GO" id="GO:0005737">
    <property type="term" value="C:cytoplasm"/>
    <property type="evidence" value="ECO:0007669"/>
    <property type="project" value="UniProtKB-SubCell"/>
</dbReference>
<dbReference type="GO" id="GO:0006351">
    <property type="term" value="P:DNA-templated transcription"/>
    <property type="evidence" value="ECO:0007669"/>
    <property type="project" value="UniProtKB-UniRule"/>
</dbReference>
<evidence type="ECO:0000256" key="6">
    <source>
        <dbReference type="ARBA" id="ARBA00022833"/>
    </source>
</evidence>
<comment type="similarity">
    <text evidence="8">Belongs to the archaeal Rpo12/eukaryotic RPC10 RNA polymerase subunit family.</text>
</comment>
<feature type="binding site" evidence="8">
    <location>
        <position position="17"/>
    </location>
    <ligand>
        <name>Zn(2+)</name>
        <dbReference type="ChEBI" id="CHEBI:29105"/>
    </ligand>
</feature>
<proteinExistence type="inferred from homology"/>
<evidence type="ECO:0000313" key="9">
    <source>
        <dbReference type="EMBL" id="AFU57375.1"/>
    </source>
</evidence>
<keyword evidence="2 8" id="KW-0963">Cytoplasm</keyword>
<dbReference type="OrthoDB" id="129238at2157"/>
<dbReference type="KEGG" id="nga:Ngar_c04280"/>
<evidence type="ECO:0000256" key="8">
    <source>
        <dbReference type="HAMAP-Rule" id="MF_00615"/>
    </source>
</evidence>
<evidence type="ECO:0000256" key="5">
    <source>
        <dbReference type="ARBA" id="ARBA00022723"/>
    </source>
</evidence>
<dbReference type="GO" id="GO:0003899">
    <property type="term" value="F:DNA-directed RNA polymerase activity"/>
    <property type="evidence" value="ECO:0007669"/>
    <property type="project" value="UniProtKB-UniRule"/>
</dbReference>
<keyword evidence="10" id="KW-1185">Reference proteome</keyword>
<dbReference type="GO" id="GO:0008270">
    <property type="term" value="F:zinc ion binding"/>
    <property type="evidence" value="ECO:0007669"/>
    <property type="project" value="UniProtKB-UniRule"/>
</dbReference>
<dbReference type="SMART" id="SM00659">
    <property type="entry name" value="RPOLCX"/>
    <property type="match status" value="1"/>
</dbReference>
<comment type="function">
    <text evidence="8">DNA-dependent RNA polymerase (RNAP) catalyzes the transcription of DNA into RNA using the four ribonucleoside triphosphates as substrates.</text>
</comment>
<comment type="cofactor">
    <cofactor evidence="8">
        <name>Zn(2+)</name>
        <dbReference type="ChEBI" id="CHEBI:29105"/>
    </cofactor>
    <text evidence="8">Binds 1 zinc ion.</text>
</comment>
<dbReference type="SUPFAM" id="SSF63393">
    <property type="entry name" value="RNA polymerase subunits"/>
    <property type="match status" value="1"/>
</dbReference>
<evidence type="ECO:0000256" key="7">
    <source>
        <dbReference type="ARBA" id="ARBA00023163"/>
    </source>
</evidence>
<gene>
    <name evidence="8 9" type="primary">rpoP</name>
    <name evidence="8" type="synonym">rpo12</name>
    <name evidence="9" type="ordered locus">Ngar_c04280</name>
</gene>
<evidence type="ECO:0000256" key="4">
    <source>
        <dbReference type="ARBA" id="ARBA00022695"/>
    </source>
</evidence>
<dbReference type="InterPro" id="IPR006591">
    <property type="entry name" value="RNAP_P/RPABC4"/>
</dbReference>
<dbReference type="GO" id="GO:0003677">
    <property type="term" value="F:DNA binding"/>
    <property type="evidence" value="ECO:0007669"/>
    <property type="project" value="InterPro"/>
</dbReference>
<keyword evidence="4 8" id="KW-0548">Nucleotidyltransferase</keyword>
<dbReference type="EC" id="2.7.7.6" evidence="8"/>
<dbReference type="PATRIC" id="fig|1237085.11.peg.411"/>
<comment type="subcellular location">
    <subcellularLocation>
        <location evidence="8">Cytoplasm</location>
    </subcellularLocation>
</comment>
<dbReference type="HOGENOM" id="CLU_179456_2_0_2"/>
<dbReference type="Gene3D" id="2.20.28.30">
    <property type="entry name" value="RNA polymerase ii, chain L"/>
    <property type="match status" value="1"/>
</dbReference>
<protein>
    <recommendedName>
        <fullName evidence="8">DNA-directed RNA polymerase subunit Rpo12</fullName>
        <ecNumber evidence="8">2.7.7.6</ecNumber>
    </recommendedName>
    <alternativeName>
        <fullName evidence="8">DNA-directed RNA polymerase subunit P</fullName>
    </alternativeName>
</protein>
<evidence type="ECO:0000256" key="3">
    <source>
        <dbReference type="ARBA" id="ARBA00022679"/>
    </source>
</evidence>
<dbReference type="InterPro" id="IPR023464">
    <property type="entry name" value="Rpo12"/>
</dbReference>
<dbReference type="InParanoid" id="K0ICM2"/>
<feature type="binding site" evidence="8">
    <location>
        <position position="36"/>
    </location>
    <ligand>
        <name>Zn(2+)</name>
        <dbReference type="ChEBI" id="CHEBI:29105"/>
    </ligand>
</feature>
<dbReference type="Proteomes" id="UP000008037">
    <property type="component" value="Chromosome"/>
</dbReference>
<dbReference type="STRING" id="1237085.Ngar_c04280"/>
<dbReference type="AlphaFoldDB" id="K0ICM2"/>
<feature type="binding site" evidence="8">
    <location>
        <position position="34"/>
    </location>
    <ligand>
        <name>Zn(2+)</name>
        <dbReference type="ChEBI" id="CHEBI:29105"/>
    </ligand>
</feature>
<keyword evidence="1 8" id="KW-0240">DNA-directed RNA polymerase</keyword>
<keyword evidence="5 8" id="KW-0479">Metal-binding</keyword>
<keyword evidence="7 8" id="KW-0804">Transcription</keyword>
<reference evidence="9 10" key="1">
    <citation type="journal article" date="2012" name="Environ. Microbiol.">
        <title>The genome of the ammonia-oxidizing Candidatus Nitrososphaera gargensis: insights into metabolic versatility and environmental adaptations.</title>
        <authorList>
            <person name="Spang A."/>
            <person name="Poehlein A."/>
            <person name="Offre P."/>
            <person name="Zumbragel S."/>
            <person name="Haider S."/>
            <person name="Rychlik N."/>
            <person name="Nowka B."/>
            <person name="Schmeisser C."/>
            <person name="Lebedeva E.V."/>
            <person name="Rattei T."/>
            <person name="Bohm C."/>
            <person name="Schmid M."/>
            <person name="Galushko A."/>
            <person name="Hatzenpichler R."/>
            <person name="Weinmaier T."/>
            <person name="Daniel R."/>
            <person name="Schleper C."/>
            <person name="Spieck E."/>
            <person name="Streit W."/>
            <person name="Wagner M."/>
        </authorList>
    </citation>
    <scope>NUCLEOTIDE SEQUENCE [LARGE SCALE GENOMIC DNA]</scope>
    <source>
        <strain evidence="10">Ga9.2</strain>
    </source>
</reference>
<dbReference type="GO" id="GO:0000428">
    <property type="term" value="C:DNA-directed RNA polymerase complex"/>
    <property type="evidence" value="ECO:0007669"/>
    <property type="project" value="UniProtKB-KW"/>
</dbReference>
<keyword evidence="6 8" id="KW-0862">Zinc</keyword>
<evidence type="ECO:0000256" key="1">
    <source>
        <dbReference type="ARBA" id="ARBA00022478"/>
    </source>
</evidence>
<evidence type="ECO:0000256" key="2">
    <source>
        <dbReference type="ARBA" id="ARBA00022490"/>
    </source>
</evidence>
<accession>K0ICM2</accession>
<dbReference type="EMBL" id="CP002408">
    <property type="protein sequence ID" value="AFU57375.1"/>
    <property type="molecule type" value="Genomic_DNA"/>
</dbReference>
<sequence length="55" mass="6084">MATSNAGGNVTYECMRCGTPVTVEELSRLPEIKCICGFRVFRKARPPIVKQLKAI</sequence>
<keyword evidence="3 8" id="KW-0808">Transferase</keyword>